<dbReference type="InterPro" id="IPR050744">
    <property type="entry name" value="AI-2_Isomerase_LsrG"/>
</dbReference>
<keyword evidence="1" id="KW-0732">Signal</keyword>
<dbReference type="InterPro" id="IPR011008">
    <property type="entry name" value="Dimeric_a/b-barrel"/>
</dbReference>
<keyword evidence="3" id="KW-0503">Monooxygenase</keyword>
<protein>
    <submittedName>
        <fullName evidence="3">Quinol monooxygenase</fullName>
        <ecNumber evidence="3">1.-.-.-</ecNumber>
    </submittedName>
</protein>
<keyword evidence="4" id="KW-1185">Reference proteome</keyword>
<feature type="chain" id="PRO_5045654969" evidence="1">
    <location>
        <begin position="29"/>
        <end position="141"/>
    </location>
</feature>
<keyword evidence="3" id="KW-0560">Oxidoreductase</keyword>
<sequence length="141" mass="15167">MAGKMRPVALAALSVLLGGCLGAPAALAQSGPGEGYARIPAGAYSVVAEVRAKPGKENELRAATLPLIDLVRSDPKNLVYFLQENREAPGHFIFYEIFANQVDFEAHNAMPYVQEWFARLPDLAVGGVKVMRMEVLPDAGK</sequence>
<evidence type="ECO:0000313" key="4">
    <source>
        <dbReference type="Proteomes" id="UP001597299"/>
    </source>
</evidence>
<evidence type="ECO:0000256" key="1">
    <source>
        <dbReference type="SAM" id="SignalP"/>
    </source>
</evidence>
<dbReference type="SUPFAM" id="SSF54909">
    <property type="entry name" value="Dimeric alpha+beta barrel"/>
    <property type="match status" value="1"/>
</dbReference>
<dbReference type="EMBL" id="JBHUHD010000001">
    <property type="protein sequence ID" value="MFD2141731.1"/>
    <property type="molecule type" value="Genomic_DNA"/>
</dbReference>
<dbReference type="EC" id="1.-.-.-" evidence="3"/>
<name>A0ABW4YZD8_9HYPH</name>
<dbReference type="PROSITE" id="PS51257">
    <property type="entry name" value="PROKAR_LIPOPROTEIN"/>
    <property type="match status" value="1"/>
</dbReference>
<evidence type="ECO:0000313" key="3">
    <source>
        <dbReference type="EMBL" id="MFD2141731.1"/>
    </source>
</evidence>
<feature type="domain" description="ABM" evidence="2">
    <location>
        <begin position="44"/>
        <end position="135"/>
    </location>
</feature>
<comment type="caution">
    <text evidence="3">The sequence shown here is derived from an EMBL/GenBank/DDBJ whole genome shotgun (WGS) entry which is preliminary data.</text>
</comment>
<reference evidence="4" key="1">
    <citation type="journal article" date="2019" name="Int. J. Syst. Evol. Microbiol.">
        <title>The Global Catalogue of Microorganisms (GCM) 10K type strain sequencing project: providing services to taxonomists for standard genome sequencing and annotation.</title>
        <authorList>
            <consortium name="The Broad Institute Genomics Platform"/>
            <consortium name="The Broad Institute Genome Sequencing Center for Infectious Disease"/>
            <person name="Wu L."/>
            <person name="Ma J."/>
        </authorList>
    </citation>
    <scope>NUCLEOTIDE SEQUENCE [LARGE SCALE GENOMIC DNA]</scope>
    <source>
        <strain evidence="4">CCM 7435</strain>
    </source>
</reference>
<dbReference type="GO" id="GO:0004497">
    <property type="term" value="F:monooxygenase activity"/>
    <property type="evidence" value="ECO:0007669"/>
    <property type="project" value="UniProtKB-KW"/>
</dbReference>
<dbReference type="Proteomes" id="UP001597299">
    <property type="component" value="Unassembled WGS sequence"/>
</dbReference>
<dbReference type="InterPro" id="IPR007138">
    <property type="entry name" value="ABM_dom"/>
</dbReference>
<proteinExistence type="predicted"/>
<accession>A0ABW4YZD8</accession>
<dbReference type="PANTHER" id="PTHR33336:SF3">
    <property type="entry name" value="ABM DOMAIN-CONTAINING PROTEIN"/>
    <property type="match status" value="1"/>
</dbReference>
<evidence type="ECO:0000259" key="2">
    <source>
        <dbReference type="PROSITE" id="PS51725"/>
    </source>
</evidence>
<feature type="signal peptide" evidence="1">
    <location>
        <begin position="1"/>
        <end position="28"/>
    </location>
</feature>
<dbReference type="Pfam" id="PF03992">
    <property type="entry name" value="ABM"/>
    <property type="match status" value="1"/>
</dbReference>
<dbReference type="PROSITE" id="PS51725">
    <property type="entry name" value="ABM"/>
    <property type="match status" value="1"/>
</dbReference>
<dbReference type="Gene3D" id="3.30.70.100">
    <property type="match status" value="1"/>
</dbReference>
<organism evidence="3 4">
    <name type="scientific">Ancylobacter oerskovii</name>
    <dbReference type="NCBI Taxonomy" id="459519"/>
    <lineage>
        <taxon>Bacteria</taxon>
        <taxon>Pseudomonadati</taxon>
        <taxon>Pseudomonadota</taxon>
        <taxon>Alphaproteobacteria</taxon>
        <taxon>Hyphomicrobiales</taxon>
        <taxon>Xanthobacteraceae</taxon>
        <taxon>Ancylobacter</taxon>
    </lineage>
</organism>
<dbReference type="RefSeq" id="WP_213352596.1">
    <property type="nucleotide sequence ID" value="NZ_JAHBGB010000027.1"/>
</dbReference>
<dbReference type="PANTHER" id="PTHR33336">
    <property type="entry name" value="QUINOL MONOOXYGENASE YGIN-RELATED"/>
    <property type="match status" value="1"/>
</dbReference>
<gene>
    <name evidence="3" type="ORF">ACFSNC_15060</name>
</gene>